<dbReference type="CDD" id="cd01392">
    <property type="entry name" value="HTH_LacI"/>
    <property type="match status" value="1"/>
</dbReference>
<comment type="caution">
    <text evidence="5">The sequence shown here is derived from an EMBL/GenBank/DDBJ whole genome shotgun (WGS) entry which is preliminary data.</text>
</comment>
<dbReference type="PROSITE" id="PS00356">
    <property type="entry name" value="HTH_LACI_1"/>
    <property type="match status" value="1"/>
</dbReference>
<dbReference type="AlphaFoldDB" id="A0A366XZC9"/>
<dbReference type="OrthoDB" id="9788209at2"/>
<name>A0A366XZC9_9BACI</name>
<dbReference type="Gene3D" id="1.10.260.40">
    <property type="entry name" value="lambda repressor-like DNA-binding domains"/>
    <property type="match status" value="1"/>
</dbReference>
<evidence type="ECO:0000256" key="3">
    <source>
        <dbReference type="ARBA" id="ARBA00023163"/>
    </source>
</evidence>
<dbReference type="GO" id="GO:0000976">
    <property type="term" value="F:transcription cis-regulatory region binding"/>
    <property type="evidence" value="ECO:0007669"/>
    <property type="project" value="TreeGrafter"/>
</dbReference>
<dbReference type="InterPro" id="IPR028082">
    <property type="entry name" value="Peripla_BP_I"/>
</dbReference>
<protein>
    <submittedName>
        <fullName evidence="5">LacI family transcriptional regulator</fullName>
    </submittedName>
</protein>
<dbReference type="Gene3D" id="3.40.50.2300">
    <property type="match status" value="2"/>
</dbReference>
<dbReference type="CDD" id="cd06294">
    <property type="entry name" value="PBP1_MalR-like"/>
    <property type="match status" value="1"/>
</dbReference>
<dbReference type="PROSITE" id="PS50932">
    <property type="entry name" value="HTH_LACI_2"/>
    <property type="match status" value="1"/>
</dbReference>
<keyword evidence="2" id="KW-0238">DNA-binding</keyword>
<evidence type="ECO:0000313" key="5">
    <source>
        <dbReference type="EMBL" id="RBW69514.1"/>
    </source>
</evidence>
<keyword evidence="3" id="KW-0804">Transcription</keyword>
<dbReference type="PANTHER" id="PTHR30146">
    <property type="entry name" value="LACI-RELATED TRANSCRIPTIONAL REPRESSOR"/>
    <property type="match status" value="1"/>
</dbReference>
<evidence type="ECO:0000259" key="4">
    <source>
        <dbReference type="PROSITE" id="PS50932"/>
    </source>
</evidence>
<dbReference type="SUPFAM" id="SSF53822">
    <property type="entry name" value="Periplasmic binding protein-like I"/>
    <property type="match status" value="1"/>
</dbReference>
<dbReference type="PANTHER" id="PTHR30146:SF109">
    <property type="entry name" value="HTH-TYPE TRANSCRIPTIONAL REGULATOR GALS"/>
    <property type="match status" value="1"/>
</dbReference>
<dbReference type="Proteomes" id="UP000253314">
    <property type="component" value="Unassembled WGS sequence"/>
</dbReference>
<proteinExistence type="predicted"/>
<dbReference type="Pfam" id="PF00356">
    <property type="entry name" value="LacI"/>
    <property type="match status" value="1"/>
</dbReference>
<reference evidence="5 6" key="1">
    <citation type="submission" date="2018-07" db="EMBL/GenBank/DDBJ databases">
        <title>Lottiidibacillus patelloidae gen. nov., sp. nov., isolated from the intestinal tract of a marine limpet and the reclassification of B. taeanensis BH030017T, B. algicola KMM 3737T and B. hwajinpoensis SW-72T as genus Lottiidibacillus.</title>
        <authorList>
            <person name="Liu R."/>
            <person name="Huang Z."/>
        </authorList>
    </citation>
    <scope>NUCLEOTIDE SEQUENCE [LARGE SCALE GENOMIC DNA]</scope>
    <source>
        <strain evidence="5 6">BH030017</strain>
    </source>
</reference>
<organism evidence="5 6">
    <name type="scientific">Bacillus taeanensis</name>
    <dbReference type="NCBI Taxonomy" id="273032"/>
    <lineage>
        <taxon>Bacteria</taxon>
        <taxon>Bacillati</taxon>
        <taxon>Bacillota</taxon>
        <taxon>Bacilli</taxon>
        <taxon>Bacillales</taxon>
        <taxon>Bacillaceae</taxon>
        <taxon>Bacillus</taxon>
    </lineage>
</organism>
<dbReference type="SMART" id="SM00354">
    <property type="entry name" value="HTH_LACI"/>
    <property type="match status" value="1"/>
</dbReference>
<dbReference type="Pfam" id="PF13377">
    <property type="entry name" value="Peripla_BP_3"/>
    <property type="match status" value="1"/>
</dbReference>
<gene>
    <name evidence="5" type="ORF">DS031_11375</name>
</gene>
<dbReference type="SUPFAM" id="SSF47413">
    <property type="entry name" value="lambda repressor-like DNA-binding domains"/>
    <property type="match status" value="1"/>
</dbReference>
<feature type="domain" description="HTH lacI-type" evidence="4">
    <location>
        <begin position="3"/>
        <end position="57"/>
    </location>
</feature>
<dbReference type="InterPro" id="IPR000843">
    <property type="entry name" value="HTH_LacI"/>
</dbReference>
<accession>A0A366XZC9</accession>
<sequence length="341" mass="38719">MAVTIKDVAKMANVSPSTVSRVIANNPRISEKTKRRVRETMKQLGYHPNFHARSLANKSTDTVGVVMPSAAHNVLQNPFFPEVLRGISTKAYENRYGLYLSTGTTEEEIFEEVVTMVQGRRVDGIILLYSRVDDQIMNYLEEEQFPFTVIGKPYIHAERITHVDNDNYYIAKEVTDYLIQLGHERIAFVGGNLDLVVTRDRMRGYQQALIEAEIPFHDEYTIHEKFLKEGGRDAIAELLSLDQPPTALVVSDDLMAFGMLSHLDNMNVRVPEDISIISFNNIMLSDYSRPPLTSVDINIFQLGFEAANCLIEKIKHPNALPKRITIPAKMIKRQSCYLLKS</sequence>
<evidence type="ECO:0000313" key="6">
    <source>
        <dbReference type="Proteomes" id="UP000253314"/>
    </source>
</evidence>
<dbReference type="InterPro" id="IPR010982">
    <property type="entry name" value="Lambda_DNA-bd_dom_sf"/>
</dbReference>
<dbReference type="RefSeq" id="WP_113806204.1">
    <property type="nucleotide sequence ID" value="NZ_QOCW01000010.1"/>
</dbReference>
<evidence type="ECO:0000256" key="2">
    <source>
        <dbReference type="ARBA" id="ARBA00023125"/>
    </source>
</evidence>
<dbReference type="EMBL" id="QOCW01000010">
    <property type="protein sequence ID" value="RBW69514.1"/>
    <property type="molecule type" value="Genomic_DNA"/>
</dbReference>
<keyword evidence="1" id="KW-0805">Transcription regulation</keyword>
<dbReference type="GO" id="GO:0003700">
    <property type="term" value="F:DNA-binding transcription factor activity"/>
    <property type="evidence" value="ECO:0007669"/>
    <property type="project" value="TreeGrafter"/>
</dbReference>
<dbReference type="InterPro" id="IPR046335">
    <property type="entry name" value="LacI/GalR-like_sensor"/>
</dbReference>
<keyword evidence="6" id="KW-1185">Reference proteome</keyword>
<evidence type="ECO:0000256" key="1">
    <source>
        <dbReference type="ARBA" id="ARBA00023015"/>
    </source>
</evidence>